<evidence type="ECO:0000256" key="1">
    <source>
        <dbReference type="ARBA" id="ARBA00022980"/>
    </source>
</evidence>
<keyword evidence="5" id="KW-1185">Reference proteome</keyword>
<dbReference type="OrthoDB" id="1928736at2759"/>
<keyword evidence="2" id="KW-0687">Ribonucleoprotein</keyword>
<dbReference type="SUPFAM" id="SSF55315">
    <property type="entry name" value="L30e-like"/>
    <property type="match status" value="1"/>
</dbReference>
<organism evidence="4 5">
    <name type="scientific">Hepatospora eriocheir</name>
    <dbReference type="NCBI Taxonomy" id="1081669"/>
    <lineage>
        <taxon>Eukaryota</taxon>
        <taxon>Fungi</taxon>
        <taxon>Fungi incertae sedis</taxon>
        <taxon>Microsporidia</taxon>
        <taxon>Hepatosporidae</taxon>
        <taxon>Hepatospora</taxon>
    </lineage>
</organism>
<evidence type="ECO:0000259" key="3">
    <source>
        <dbReference type="Pfam" id="PF01248"/>
    </source>
</evidence>
<dbReference type="GO" id="GO:0003723">
    <property type="term" value="F:RNA binding"/>
    <property type="evidence" value="ECO:0007669"/>
    <property type="project" value="InterPro"/>
</dbReference>
<dbReference type="InterPro" id="IPR004038">
    <property type="entry name" value="Ribosomal_eL8/eL30/eS12/Gad45"/>
</dbReference>
<dbReference type="VEuPathDB" id="MicrosporidiaDB:HERIO_114"/>
<protein>
    <submittedName>
        <fullName evidence="4">RL30</fullName>
    </submittedName>
</protein>
<dbReference type="Proteomes" id="UP000192356">
    <property type="component" value="Unassembled WGS sequence"/>
</dbReference>
<accession>A0A1X0QEB6</accession>
<feature type="domain" description="Ribosomal protein eL8/eL30/eS12/Gadd45" evidence="3">
    <location>
        <begin position="15"/>
        <end position="103"/>
    </location>
</feature>
<evidence type="ECO:0000313" key="5">
    <source>
        <dbReference type="Proteomes" id="UP000192356"/>
    </source>
</evidence>
<evidence type="ECO:0000313" key="4">
    <source>
        <dbReference type="EMBL" id="ORD98015.1"/>
    </source>
</evidence>
<name>A0A1X0QEB6_9MICR</name>
<dbReference type="GO" id="GO:0005840">
    <property type="term" value="C:ribosome"/>
    <property type="evidence" value="ECO:0007669"/>
    <property type="project" value="UniProtKB-KW"/>
</dbReference>
<proteinExistence type="predicted"/>
<dbReference type="Pfam" id="PF01248">
    <property type="entry name" value="Ribosomal_L7Ae"/>
    <property type="match status" value="1"/>
</dbReference>
<sequence>MSNRKKNNEKATFLSQLPLAIKTGKYEMGINKTIKSVINGSCKHLVLASNIQNHHRMQLEYYRKLTDGFKIEYYTGTNNDLSSLLGLKCRTSVVSIIDAGEADLNIEA</sequence>
<dbReference type="EMBL" id="LVKB01000003">
    <property type="protein sequence ID" value="ORD98015.1"/>
    <property type="molecule type" value="Genomic_DNA"/>
</dbReference>
<dbReference type="Gene3D" id="3.30.1330.30">
    <property type="match status" value="1"/>
</dbReference>
<dbReference type="VEuPathDB" id="MicrosporidiaDB:A0H76_545"/>
<dbReference type="AlphaFoldDB" id="A0A1X0QEB6"/>
<dbReference type="InterPro" id="IPR029064">
    <property type="entry name" value="Ribosomal_eL30-like_sf"/>
</dbReference>
<comment type="caution">
    <text evidence="4">The sequence shown here is derived from an EMBL/GenBank/DDBJ whole genome shotgun (WGS) entry which is preliminary data.</text>
</comment>
<dbReference type="InterPro" id="IPR039109">
    <property type="entry name" value="Ribosomal_eL30-like"/>
</dbReference>
<keyword evidence="1" id="KW-0689">Ribosomal protein</keyword>
<evidence type="ECO:0000256" key="2">
    <source>
        <dbReference type="ARBA" id="ARBA00023274"/>
    </source>
</evidence>
<dbReference type="GO" id="GO:1990904">
    <property type="term" value="C:ribonucleoprotein complex"/>
    <property type="evidence" value="ECO:0007669"/>
    <property type="project" value="UniProtKB-KW"/>
</dbReference>
<reference evidence="4 5" key="1">
    <citation type="journal article" date="2017" name="Environ. Microbiol.">
        <title>Decay of the glycolytic pathway and adaptation to intranuclear parasitism within Enterocytozoonidae microsporidia.</title>
        <authorList>
            <person name="Wiredu Boakye D."/>
            <person name="Jaroenlak P."/>
            <person name="Prachumwat A."/>
            <person name="Williams T.A."/>
            <person name="Bateman K.S."/>
            <person name="Itsathitphaisarn O."/>
            <person name="Sritunyalucksana K."/>
            <person name="Paszkiewicz K.H."/>
            <person name="Moore K.A."/>
            <person name="Stentiford G.D."/>
            <person name="Williams B.A."/>
        </authorList>
    </citation>
    <scope>NUCLEOTIDE SEQUENCE [LARGE SCALE GENOMIC DNA]</scope>
    <source>
        <strain evidence="4 5">GB1</strain>
    </source>
</reference>
<gene>
    <name evidence="4" type="primary">RL30</name>
    <name evidence="4" type="ORF">HERIO_114</name>
</gene>
<dbReference type="PANTHER" id="PTHR11449">
    <property type="entry name" value="RIBOSOMAL PROTEIN L30"/>
    <property type="match status" value="1"/>
</dbReference>